<evidence type="ECO:0000313" key="1">
    <source>
        <dbReference type="EMBL" id="MBO2006679.1"/>
    </source>
</evidence>
<dbReference type="EMBL" id="JAGETR010000029">
    <property type="protein sequence ID" value="MBO2006679.1"/>
    <property type="molecule type" value="Genomic_DNA"/>
</dbReference>
<name>A0A939NSV5_SERMA</name>
<comment type="caution">
    <text evidence="1">The sequence shown here is derived from an EMBL/GenBank/DDBJ whole genome shotgun (WGS) entry which is preliminary data.</text>
</comment>
<accession>A0A939NSV5</accession>
<dbReference type="Gene3D" id="2.60.40.1090">
    <property type="entry name" value="Fimbrial-type adhesion domain"/>
    <property type="match status" value="1"/>
</dbReference>
<proteinExistence type="predicted"/>
<organism evidence="1">
    <name type="scientific">Serratia marcescens</name>
    <dbReference type="NCBI Taxonomy" id="615"/>
    <lineage>
        <taxon>Bacteria</taxon>
        <taxon>Pseudomonadati</taxon>
        <taxon>Pseudomonadota</taxon>
        <taxon>Gammaproteobacteria</taxon>
        <taxon>Enterobacterales</taxon>
        <taxon>Yersiniaceae</taxon>
        <taxon>Serratia</taxon>
    </lineage>
</organism>
<reference evidence="1" key="1">
    <citation type="submission" date="2021-03" db="EMBL/GenBank/DDBJ databases">
        <title>Molecular epidemiology and mechanisms of colistin and carbapenem resistance in Enterobacteriaceae from clinical isolates, the environment and porcine samples in Pretoria, South Africa.</title>
        <authorList>
            <person name="Bogoshi D."/>
            <person name="Mbelle N.M."/>
            <person name="Naidoo V."/>
            <person name="Osei Sekyere J."/>
        </authorList>
    </citation>
    <scope>NUCLEOTIDE SEQUENCE</scope>
    <source>
        <strain evidence="1">C080</strain>
    </source>
</reference>
<protein>
    <submittedName>
        <fullName evidence="1">Uncharacterized protein</fullName>
    </submittedName>
</protein>
<sequence length="98" mass="10815">MLAMGGGQWSPFYRVPIGLYIKVGKNPSQDVFIQKGDVLVRFYMEQRNNQPGCPLCGYIWDVVADNDAYFATTSCTINEAKQMNVDFGPISGTTSPLA</sequence>
<dbReference type="AlphaFoldDB" id="A0A939NSV5"/>
<dbReference type="GO" id="GO:0009289">
    <property type="term" value="C:pilus"/>
    <property type="evidence" value="ECO:0007669"/>
    <property type="project" value="InterPro"/>
</dbReference>
<gene>
    <name evidence="1" type="ORF">J4732_05595</name>
</gene>
<dbReference type="GO" id="GO:0007155">
    <property type="term" value="P:cell adhesion"/>
    <property type="evidence" value="ECO:0007669"/>
    <property type="project" value="InterPro"/>
</dbReference>
<dbReference type="InterPro" id="IPR036937">
    <property type="entry name" value="Adhesion_dom_fimbrial_sf"/>
</dbReference>